<organism evidence="3 4">
    <name type="scientific">Corynebacterium lemuris</name>
    <dbReference type="NCBI Taxonomy" id="1859292"/>
    <lineage>
        <taxon>Bacteria</taxon>
        <taxon>Bacillati</taxon>
        <taxon>Actinomycetota</taxon>
        <taxon>Actinomycetes</taxon>
        <taxon>Mycobacteriales</taxon>
        <taxon>Corynebacteriaceae</taxon>
        <taxon>Corynebacterium</taxon>
    </lineage>
</organism>
<gene>
    <name evidence="3" type="ORF">NYP18_12345</name>
</gene>
<dbReference type="CDD" id="cd12797">
    <property type="entry name" value="M23_peptidase"/>
    <property type="match status" value="1"/>
</dbReference>
<keyword evidence="4" id="KW-1185">Reference proteome</keyword>
<dbReference type="Proteomes" id="UP001205965">
    <property type="component" value="Unassembled WGS sequence"/>
</dbReference>
<dbReference type="InterPro" id="IPR011055">
    <property type="entry name" value="Dup_hybrid_motif"/>
</dbReference>
<proteinExistence type="predicted"/>
<dbReference type="PANTHER" id="PTHR21666:SF270">
    <property type="entry name" value="MUREIN HYDROLASE ACTIVATOR ENVC"/>
    <property type="match status" value="1"/>
</dbReference>
<feature type="signal peptide" evidence="1">
    <location>
        <begin position="1"/>
        <end position="27"/>
    </location>
</feature>
<dbReference type="InterPro" id="IPR016047">
    <property type="entry name" value="M23ase_b-sheet_dom"/>
</dbReference>
<protein>
    <submittedName>
        <fullName evidence="3">M23 family metallopeptidase</fullName>
    </submittedName>
</protein>
<name>A0ABT2G2D1_9CORY</name>
<evidence type="ECO:0000313" key="3">
    <source>
        <dbReference type="EMBL" id="MCS5480442.1"/>
    </source>
</evidence>
<dbReference type="InterPro" id="IPR050570">
    <property type="entry name" value="Cell_wall_metabolism_enzyme"/>
</dbReference>
<accession>A0ABT2G2D1</accession>
<feature type="chain" id="PRO_5045213261" evidence="1">
    <location>
        <begin position="28"/>
        <end position="253"/>
    </location>
</feature>
<dbReference type="SUPFAM" id="SSF51261">
    <property type="entry name" value="Duplicated hybrid motif"/>
    <property type="match status" value="1"/>
</dbReference>
<dbReference type="Gene3D" id="2.70.70.10">
    <property type="entry name" value="Glucose Permease (Domain IIA)"/>
    <property type="match status" value="1"/>
</dbReference>
<evidence type="ECO:0000256" key="1">
    <source>
        <dbReference type="SAM" id="SignalP"/>
    </source>
</evidence>
<reference evidence="3 4" key="1">
    <citation type="submission" date="2022-08" db="EMBL/GenBank/DDBJ databases">
        <title>YIM 101645 draft genome.</title>
        <authorList>
            <person name="Chen X."/>
        </authorList>
    </citation>
    <scope>NUCLEOTIDE SEQUENCE [LARGE SCALE GENOMIC DNA]</scope>
    <source>
        <strain evidence="3 4">YIM 101645</strain>
    </source>
</reference>
<feature type="domain" description="M23ase beta-sheet core" evidence="2">
    <location>
        <begin position="146"/>
        <end position="236"/>
    </location>
</feature>
<comment type="caution">
    <text evidence="3">The sequence shown here is derived from an EMBL/GenBank/DDBJ whole genome shotgun (WGS) entry which is preliminary data.</text>
</comment>
<dbReference type="RefSeq" id="WP_259428505.1">
    <property type="nucleotide sequence ID" value="NZ_JANWTC010000010.1"/>
</dbReference>
<sequence>MKRTGLRTLLAATAVTTGLSSAVLAPAAGAQEATFQVTEEGVEGADLNDLITVLDAVGKLADTVAADGSTENGPTDLQVILDPLEALSSAITLVSPDDLTDVDLGDVLGSINRMSPVRGQTADGRTVVFPTSGQFTSGYGSRWGATHEGIDIADPIGTPVLAVMDGEVINAGPADGFGQWVRLRHDDGSISVYGHVHTIDVSVGQRVNAGDQIATIGNEGHSTGPHLHFEIRPDGNGPTDPVSWFASQGINVS</sequence>
<dbReference type="EMBL" id="JANWTC010000010">
    <property type="protein sequence ID" value="MCS5480442.1"/>
    <property type="molecule type" value="Genomic_DNA"/>
</dbReference>
<evidence type="ECO:0000313" key="4">
    <source>
        <dbReference type="Proteomes" id="UP001205965"/>
    </source>
</evidence>
<evidence type="ECO:0000259" key="2">
    <source>
        <dbReference type="Pfam" id="PF01551"/>
    </source>
</evidence>
<keyword evidence="1" id="KW-0732">Signal</keyword>
<dbReference type="PANTHER" id="PTHR21666">
    <property type="entry name" value="PEPTIDASE-RELATED"/>
    <property type="match status" value="1"/>
</dbReference>
<dbReference type="Pfam" id="PF01551">
    <property type="entry name" value="Peptidase_M23"/>
    <property type="match status" value="1"/>
</dbReference>